<organism evidence="2 3">
    <name type="scientific">Thalassobacter stenotrophicus</name>
    <dbReference type="NCBI Taxonomy" id="266809"/>
    <lineage>
        <taxon>Bacteria</taxon>
        <taxon>Pseudomonadati</taxon>
        <taxon>Pseudomonadota</taxon>
        <taxon>Alphaproteobacteria</taxon>
        <taxon>Rhodobacterales</taxon>
        <taxon>Roseobacteraceae</taxon>
        <taxon>Thalassobacter</taxon>
    </lineage>
</organism>
<feature type="transmembrane region" description="Helical" evidence="1">
    <location>
        <begin position="110"/>
        <end position="127"/>
    </location>
</feature>
<keyword evidence="1" id="KW-0472">Membrane</keyword>
<dbReference type="EMBL" id="CYRX01000006">
    <property type="protein sequence ID" value="CUH58841.1"/>
    <property type="molecule type" value="Genomic_DNA"/>
</dbReference>
<name>A0A0P1EVT8_9RHOB</name>
<evidence type="ECO:0000256" key="1">
    <source>
        <dbReference type="SAM" id="Phobius"/>
    </source>
</evidence>
<keyword evidence="1" id="KW-0812">Transmembrane</keyword>
<accession>A0A0P1EVT8</accession>
<feature type="transmembrane region" description="Helical" evidence="1">
    <location>
        <begin position="171"/>
        <end position="193"/>
    </location>
</feature>
<reference evidence="2 3" key="1">
    <citation type="submission" date="2015-09" db="EMBL/GenBank/DDBJ databases">
        <authorList>
            <consortium name="Swine Surveillance"/>
        </authorList>
    </citation>
    <scope>NUCLEOTIDE SEQUENCE [LARGE SCALE GENOMIC DNA]</scope>
    <source>
        <strain evidence="2 3">CECT 5294</strain>
    </source>
</reference>
<evidence type="ECO:0000313" key="3">
    <source>
        <dbReference type="Proteomes" id="UP000051298"/>
    </source>
</evidence>
<evidence type="ECO:0000313" key="2">
    <source>
        <dbReference type="EMBL" id="CUH58841.1"/>
    </source>
</evidence>
<protein>
    <submittedName>
        <fullName evidence="2">Uncharacterized protein</fullName>
    </submittedName>
</protein>
<feature type="transmembrane region" description="Helical" evidence="1">
    <location>
        <begin position="139"/>
        <end position="159"/>
    </location>
</feature>
<keyword evidence="1" id="KW-1133">Transmembrane helix</keyword>
<sequence>MVQRAVLVRKTTMCTSNVLRITFLIESLIFSTVYFTLHALDLSITPVLVGELLPNTDVASPIFLPHGLSVLVVWLYGLKSIPLLLLPAIWMQSWLSDSIGFGSISAHNPLLSLVALPLVFIAARKLGLRVSSAVSGFNWRHIMISGFVAGAFCASISSLMNGNSLEHFASLALGAIVGQIVFFALLLLGYRLLRLSPRLIFTSTKTDPA</sequence>
<proteinExistence type="predicted"/>
<gene>
    <name evidence="2" type="ORF">THS5294_00121</name>
</gene>
<dbReference type="AlphaFoldDB" id="A0A0P1EVT8"/>
<dbReference type="Proteomes" id="UP000051298">
    <property type="component" value="Unassembled WGS sequence"/>
</dbReference>